<evidence type="ECO:0000313" key="2">
    <source>
        <dbReference type="Proteomes" id="UP000011615"/>
    </source>
</evidence>
<accession>M0C561</accession>
<dbReference type="AlphaFoldDB" id="M0C561"/>
<comment type="caution">
    <text evidence="1">The sequence shown here is derived from an EMBL/GenBank/DDBJ whole genome shotgun (WGS) entry which is preliminary data.</text>
</comment>
<proteinExistence type="predicted"/>
<name>M0C561_9EURY</name>
<dbReference type="EMBL" id="AOIT01000068">
    <property type="protein sequence ID" value="ELZ17044.1"/>
    <property type="molecule type" value="Genomic_DNA"/>
</dbReference>
<evidence type="ECO:0000313" key="1">
    <source>
        <dbReference type="EMBL" id="ELZ17044.1"/>
    </source>
</evidence>
<sequence>MLLSLPVSLLPTNGVAATDESEFDRSHASKHYTKRTKLTVQQLKVTLLVDTGADAILERYIPTTRKHDTRVAPSVINRNVIELRVLLGDGGDNDQQIRAMARENGIRLLIKHRKFISLQQAWNARLDAELDR</sequence>
<dbReference type="Proteomes" id="UP000011615">
    <property type="component" value="Unassembled WGS sequence"/>
</dbReference>
<gene>
    <name evidence="1" type="ORF">C476_16480</name>
</gene>
<dbReference type="eggNOG" id="arCOG02751">
    <property type="taxonomic scope" value="Archaea"/>
</dbReference>
<organism evidence="1 2">
    <name type="scientific">Natrinema limicola JCM 13563</name>
    <dbReference type="NCBI Taxonomy" id="1230457"/>
    <lineage>
        <taxon>Archaea</taxon>
        <taxon>Methanobacteriati</taxon>
        <taxon>Methanobacteriota</taxon>
        <taxon>Stenosarchaea group</taxon>
        <taxon>Halobacteria</taxon>
        <taxon>Halobacteriales</taxon>
        <taxon>Natrialbaceae</taxon>
        <taxon>Natrinema</taxon>
    </lineage>
</organism>
<reference evidence="1 2" key="1">
    <citation type="journal article" date="2014" name="PLoS Genet.">
        <title>Phylogenetically driven sequencing of extremely halophilic archaea reveals strategies for static and dynamic osmo-response.</title>
        <authorList>
            <person name="Becker E.A."/>
            <person name="Seitzer P.M."/>
            <person name="Tritt A."/>
            <person name="Larsen D."/>
            <person name="Krusor M."/>
            <person name="Yao A.I."/>
            <person name="Wu D."/>
            <person name="Madern D."/>
            <person name="Eisen J.A."/>
            <person name="Darling A.E."/>
            <person name="Facciotti M.T."/>
        </authorList>
    </citation>
    <scope>NUCLEOTIDE SEQUENCE [LARGE SCALE GENOMIC DNA]</scope>
    <source>
        <strain evidence="1 2">JCM 13563</strain>
    </source>
</reference>
<keyword evidence="2" id="KW-1185">Reference proteome</keyword>
<protein>
    <submittedName>
        <fullName evidence="1">ISH9-type transposase</fullName>
    </submittedName>
</protein>